<comment type="function">
    <text evidence="2 3">Might take part in the signal recognition particle (SRP) pathway. This is inferred from the conservation of its genetic proximity to ftsY/ffh. May be a regulatory protein.</text>
</comment>
<dbReference type="InterPro" id="IPR007394">
    <property type="entry name" value="UPF0122"/>
</dbReference>
<comment type="similarity">
    <text evidence="1 3">Belongs to the UPF0122 family.</text>
</comment>
<dbReference type="PANTHER" id="PTHR40083:SF1">
    <property type="entry name" value="UPF0122 PROTEIN YLXM"/>
    <property type="match status" value="1"/>
</dbReference>
<dbReference type="InterPro" id="IPR013324">
    <property type="entry name" value="RNA_pol_sigma_r3/r4-like"/>
</dbReference>
<dbReference type="GO" id="GO:0003677">
    <property type="term" value="F:DNA binding"/>
    <property type="evidence" value="ECO:0007669"/>
    <property type="project" value="UniProtKB-KW"/>
</dbReference>
<evidence type="ECO:0000256" key="3">
    <source>
        <dbReference type="HAMAP-Rule" id="MF_00245"/>
    </source>
</evidence>
<dbReference type="HAMAP" id="MF_00245">
    <property type="entry name" value="UPF0122"/>
    <property type="match status" value="1"/>
</dbReference>
<dbReference type="Pfam" id="PF04297">
    <property type="entry name" value="UPF0122"/>
    <property type="match status" value="1"/>
</dbReference>
<reference evidence="5" key="1">
    <citation type="journal article" date="2019" name="Int. J. Syst. Evol. Microbiol.">
        <title>The Global Catalogue of Microorganisms (GCM) 10K type strain sequencing project: providing services to taxonomists for standard genome sequencing and annotation.</title>
        <authorList>
            <consortium name="The Broad Institute Genomics Platform"/>
            <consortium name="The Broad Institute Genome Sequencing Center for Infectious Disease"/>
            <person name="Wu L."/>
            <person name="Ma J."/>
        </authorList>
    </citation>
    <scope>NUCLEOTIDE SEQUENCE [LARGE SCALE GENOMIC DNA]</scope>
    <source>
        <strain evidence="5">CCUG 46385</strain>
    </source>
</reference>
<dbReference type="EMBL" id="JBHSHL010000051">
    <property type="protein sequence ID" value="MFC4805492.1"/>
    <property type="molecule type" value="Genomic_DNA"/>
</dbReference>
<dbReference type="InterPro" id="IPR054831">
    <property type="entry name" value="UPF0122_fam_protein"/>
</dbReference>
<sequence length="117" mass="14150">MEIETFVEIDRLYTVYQSLLTEKQRQVMEYYYQEDYSLTEISDLMKISRQAVHDNIKRTQAQLYDYEARLHLLKKLEHTQELQSLLEEVTNQLEKQDPRELKSLVEKMKQECEGLSE</sequence>
<dbReference type="RefSeq" id="WP_379789058.1">
    <property type="nucleotide sequence ID" value="NZ_JBHSHL010000051.1"/>
</dbReference>
<gene>
    <name evidence="4" type="primary">ylxM</name>
    <name evidence="4" type="ORF">ACFO4R_10460</name>
</gene>
<dbReference type="PANTHER" id="PTHR40083">
    <property type="entry name" value="UPF0122 PROTEIN CBO2450/CLC_2298"/>
    <property type="match status" value="1"/>
</dbReference>
<protein>
    <recommendedName>
        <fullName evidence="3">UPF0122 protein ACFO4R_10460</fullName>
    </recommendedName>
</protein>
<accession>A0ABV9QP15</accession>
<evidence type="ECO:0000256" key="2">
    <source>
        <dbReference type="ARBA" id="ARBA00024764"/>
    </source>
</evidence>
<keyword evidence="5" id="KW-1185">Reference proteome</keyword>
<dbReference type="InterPro" id="IPR036388">
    <property type="entry name" value="WH-like_DNA-bd_sf"/>
</dbReference>
<dbReference type="NCBIfam" id="NF045758">
    <property type="entry name" value="YlxM"/>
    <property type="match status" value="1"/>
</dbReference>
<evidence type="ECO:0000256" key="1">
    <source>
        <dbReference type="ARBA" id="ARBA00008720"/>
    </source>
</evidence>
<dbReference type="Proteomes" id="UP001595916">
    <property type="component" value="Unassembled WGS sequence"/>
</dbReference>
<evidence type="ECO:0000313" key="4">
    <source>
        <dbReference type="EMBL" id="MFC4805492.1"/>
    </source>
</evidence>
<organism evidence="4 5">
    <name type="scientific">Filifactor villosus</name>
    <dbReference type="NCBI Taxonomy" id="29374"/>
    <lineage>
        <taxon>Bacteria</taxon>
        <taxon>Bacillati</taxon>
        <taxon>Bacillota</taxon>
        <taxon>Clostridia</taxon>
        <taxon>Peptostreptococcales</taxon>
        <taxon>Filifactoraceae</taxon>
        <taxon>Filifactor</taxon>
    </lineage>
</organism>
<name>A0ABV9QP15_9FIRM</name>
<dbReference type="Gene3D" id="1.10.10.10">
    <property type="entry name" value="Winged helix-like DNA-binding domain superfamily/Winged helix DNA-binding domain"/>
    <property type="match status" value="1"/>
</dbReference>
<comment type="caution">
    <text evidence="4">The sequence shown here is derived from an EMBL/GenBank/DDBJ whole genome shotgun (WGS) entry which is preliminary data.</text>
</comment>
<dbReference type="SUPFAM" id="SSF88659">
    <property type="entry name" value="Sigma3 and sigma4 domains of RNA polymerase sigma factors"/>
    <property type="match status" value="1"/>
</dbReference>
<keyword evidence="4" id="KW-0238">DNA-binding</keyword>
<proteinExistence type="inferred from homology"/>
<evidence type="ECO:0000313" key="5">
    <source>
        <dbReference type="Proteomes" id="UP001595916"/>
    </source>
</evidence>